<evidence type="ECO:0000313" key="11">
    <source>
        <dbReference type="Proteomes" id="UP000197783"/>
    </source>
</evidence>
<proteinExistence type="inferred from homology"/>
<sequence length="356" mass="37419">MSERFAAPAPAESALGTFERFLSIWVALAIAAGIALGLVAPGLVGQLAAFEYASVNLVVAVLIWAMIYPMMVGVDFGSIKGIGRKPKGLVITLVVNWLIKPFTMAALAVLFFDYLYSGLIPAAEGDQYIAGLILLGAAPCTAMVFVWSQMTRGDPAYTLVQVSVNDLVMIVAFAPIVALLLGVTDIAVPWETLLLSVGLYVVVPLVAGAITRRTVVSGHGGDEAAVDAFTARLKPWSIIGLLATVVLLFAFQAQTIIGNPLLIVLIAIPIIIQSYGIFALAYFAAKAWRVPHNIAAPCAMIGTSNFFELAVAVAIGLFGLSSGAALATVVGVLVEVPVMLTLVAYANRTRDRFPAA</sequence>
<dbReference type="GO" id="GO:0015297">
    <property type="term" value="F:antiporter activity"/>
    <property type="evidence" value="ECO:0007669"/>
    <property type="project" value="UniProtKB-UniRule"/>
</dbReference>
<evidence type="ECO:0000256" key="7">
    <source>
        <dbReference type="ARBA" id="ARBA00023136"/>
    </source>
</evidence>
<feature type="transmembrane region" description="Helical" evidence="9">
    <location>
        <begin position="236"/>
        <end position="257"/>
    </location>
</feature>
<dbReference type="InterPro" id="IPR004706">
    <property type="entry name" value="Arsenical-R_Acr3"/>
</dbReference>
<dbReference type="PIRSF" id="PIRSF005508">
    <property type="entry name" value="Acr3"/>
    <property type="match status" value="1"/>
</dbReference>
<evidence type="ECO:0000256" key="5">
    <source>
        <dbReference type="ARBA" id="ARBA00022692"/>
    </source>
</evidence>
<feature type="transmembrane region" description="Helical" evidence="9">
    <location>
        <begin position="128"/>
        <end position="147"/>
    </location>
</feature>
<dbReference type="InterPro" id="IPR002657">
    <property type="entry name" value="BilAc:Na_symport/Acr3"/>
</dbReference>
<name>A0A245ZRU9_9SPHN</name>
<keyword evidence="6 8" id="KW-1133">Transmembrane helix</keyword>
<evidence type="ECO:0000256" key="1">
    <source>
        <dbReference type="ARBA" id="ARBA00004651"/>
    </source>
</evidence>
<feature type="transmembrane region" description="Helical" evidence="9">
    <location>
        <begin position="89"/>
        <end position="116"/>
    </location>
</feature>
<protein>
    <submittedName>
        <fullName evidence="10">Sodium bile acid symporter family protein</fullName>
    </submittedName>
</protein>
<dbReference type="GO" id="GO:0005886">
    <property type="term" value="C:plasma membrane"/>
    <property type="evidence" value="ECO:0007669"/>
    <property type="project" value="UniProtKB-SubCell"/>
</dbReference>
<keyword evidence="11" id="KW-1185">Reference proteome</keyword>
<dbReference type="RefSeq" id="WP_088332108.1">
    <property type="nucleotide sequence ID" value="NZ_NBBJ01000001.1"/>
</dbReference>
<evidence type="ECO:0000256" key="9">
    <source>
        <dbReference type="SAM" id="Phobius"/>
    </source>
</evidence>
<evidence type="ECO:0000313" key="10">
    <source>
        <dbReference type="EMBL" id="OWK32462.1"/>
    </source>
</evidence>
<comment type="caution">
    <text evidence="10">The sequence shown here is derived from an EMBL/GenBank/DDBJ whole genome shotgun (WGS) entry which is preliminary data.</text>
</comment>
<dbReference type="PANTHER" id="PTHR43057">
    <property type="entry name" value="ARSENITE EFFLUX TRANSPORTER"/>
    <property type="match status" value="1"/>
</dbReference>
<dbReference type="Proteomes" id="UP000197783">
    <property type="component" value="Unassembled WGS sequence"/>
</dbReference>
<evidence type="ECO:0000256" key="6">
    <source>
        <dbReference type="ARBA" id="ARBA00022989"/>
    </source>
</evidence>
<dbReference type="OrthoDB" id="5290400at2"/>
<evidence type="ECO:0000256" key="4">
    <source>
        <dbReference type="ARBA" id="ARBA00022475"/>
    </source>
</evidence>
<dbReference type="Pfam" id="PF01758">
    <property type="entry name" value="SBF"/>
    <property type="match status" value="1"/>
</dbReference>
<dbReference type="InterPro" id="IPR038770">
    <property type="entry name" value="Na+/solute_symporter_sf"/>
</dbReference>
<comment type="subcellular location">
    <subcellularLocation>
        <location evidence="1 8">Cell membrane</location>
        <topology evidence="1 8">Multi-pass membrane protein</topology>
    </subcellularLocation>
</comment>
<keyword evidence="4 8" id="KW-1003">Cell membrane</keyword>
<feature type="transmembrane region" description="Helical" evidence="9">
    <location>
        <begin position="193"/>
        <end position="215"/>
    </location>
</feature>
<feature type="transmembrane region" description="Helical" evidence="9">
    <location>
        <begin position="49"/>
        <end position="68"/>
    </location>
</feature>
<dbReference type="Gene3D" id="1.20.1530.20">
    <property type="match status" value="1"/>
</dbReference>
<keyword evidence="7 8" id="KW-0472">Membrane</keyword>
<evidence type="ECO:0000256" key="2">
    <source>
        <dbReference type="ARBA" id="ARBA00010110"/>
    </source>
</evidence>
<accession>A0A245ZRU9</accession>
<comment type="similarity">
    <text evidence="2 8">Belongs to the arsenical resistance-3 (ACR3) (TC 2.A.59) family.</text>
</comment>
<dbReference type="NCBIfam" id="TIGR00832">
    <property type="entry name" value="acr3"/>
    <property type="match status" value="1"/>
</dbReference>
<evidence type="ECO:0000256" key="8">
    <source>
        <dbReference type="PIRNR" id="PIRNR005508"/>
    </source>
</evidence>
<dbReference type="GO" id="GO:0015105">
    <property type="term" value="F:arsenite transmembrane transporter activity"/>
    <property type="evidence" value="ECO:0007669"/>
    <property type="project" value="TreeGrafter"/>
</dbReference>
<keyword evidence="5 8" id="KW-0812">Transmembrane</keyword>
<dbReference type="AlphaFoldDB" id="A0A245ZRU9"/>
<keyword evidence="3 8" id="KW-0813">Transport</keyword>
<dbReference type="PANTHER" id="PTHR43057:SF1">
    <property type="entry name" value="ARSENICAL-RESISTANCE PROTEIN 3"/>
    <property type="match status" value="1"/>
</dbReference>
<reference evidence="10 11" key="1">
    <citation type="submission" date="2017-03" db="EMBL/GenBank/DDBJ databases">
        <title>Genome sequence of Sphingomonas mucosissima DSM 17494.</title>
        <authorList>
            <person name="Poehlein A."/>
            <person name="Wuebbeler J.H."/>
            <person name="Steinbuechel A."/>
            <person name="Daniel R."/>
        </authorList>
    </citation>
    <scope>NUCLEOTIDE SEQUENCE [LARGE SCALE GENOMIC DNA]</scope>
    <source>
        <strain evidence="10 11">DSM 17494</strain>
    </source>
</reference>
<gene>
    <name evidence="10" type="ORF">SPMU_07940</name>
</gene>
<dbReference type="EMBL" id="NBBJ01000001">
    <property type="protein sequence ID" value="OWK32462.1"/>
    <property type="molecule type" value="Genomic_DNA"/>
</dbReference>
<feature type="transmembrane region" description="Helical" evidence="9">
    <location>
        <begin position="297"/>
        <end position="318"/>
    </location>
</feature>
<evidence type="ECO:0000256" key="3">
    <source>
        <dbReference type="ARBA" id="ARBA00022448"/>
    </source>
</evidence>
<organism evidence="10 11">
    <name type="scientific">Sphingomonas mucosissima</name>
    <dbReference type="NCBI Taxonomy" id="370959"/>
    <lineage>
        <taxon>Bacteria</taxon>
        <taxon>Pseudomonadati</taxon>
        <taxon>Pseudomonadota</taxon>
        <taxon>Alphaproteobacteria</taxon>
        <taxon>Sphingomonadales</taxon>
        <taxon>Sphingomonadaceae</taxon>
        <taxon>Sphingomonas</taxon>
    </lineage>
</organism>
<feature type="transmembrane region" description="Helical" evidence="9">
    <location>
        <begin position="21"/>
        <end position="43"/>
    </location>
</feature>
<feature type="transmembrane region" description="Helical" evidence="9">
    <location>
        <begin position="263"/>
        <end position="285"/>
    </location>
</feature>
<feature type="transmembrane region" description="Helical" evidence="9">
    <location>
        <begin position="167"/>
        <end position="187"/>
    </location>
</feature>
<dbReference type="GO" id="GO:0015104">
    <property type="term" value="F:antimonite transmembrane transporter activity"/>
    <property type="evidence" value="ECO:0007669"/>
    <property type="project" value="TreeGrafter"/>
</dbReference>
<feature type="transmembrane region" description="Helical" evidence="9">
    <location>
        <begin position="324"/>
        <end position="346"/>
    </location>
</feature>